<feature type="transmembrane region" description="Helical" evidence="1">
    <location>
        <begin position="51"/>
        <end position="70"/>
    </location>
</feature>
<evidence type="ECO:0000313" key="3">
    <source>
        <dbReference type="EMBL" id="SDE00864.1"/>
    </source>
</evidence>
<dbReference type="PANTHER" id="PTHR14969">
    <property type="entry name" value="SPHINGOSINE-1-PHOSPHATE PHOSPHOHYDROLASE"/>
    <property type="match status" value="1"/>
</dbReference>
<keyword evidence="1" id="KW-0812">Transmembrane</keyword>
<feature type="transmembrane region" description="Helical" evidence="1">
    <location>
        <begin position="393"/>
        <end position="411"/>
    </location>
</feature>
<dbReference type="SMART" id="SM00014">
    <property type="entry name" value="acidPPc"/>
    <property type="match status" value="2"/>
</dbReference>
<keyword evidence="1" id="KW-0472">Membrane</keyword>
<feature type="transmembrane region" description="Helical" evidence="1">
    <location>
        <begin position="443"/>
        <end position="461"/>
    </location>
</feature>
<dbReference type="InterPro" id="IPR036938">
    <property type="entry name" value="PAP2/HPO_sf"/>
</dbReference>
<feature type="domain" description="Phosphatidic acid phosphatase type 2/haloperoxidase" evidence="2">
    <location>
        <begin position="85"/>
        <end position="199"/>
    </location>
</feature>
<keyword evidence="4" id="KW-1185">Reference proteome</keyword>
<dbReference type="OrthoDB" id="9801622at2"/>
<dbReference type="InterPro" id="IPR000326">
    <property type="entry name" value="PAP2/HPO"/>
</dbReference>
<dbReference type="STRING" id="591205.SAMN05421538_103233"/>
<proteinExistence type="predicted"/>
<name>A0A1G6ZE21_9RHOB</name>
<dbReference type="EMBL" id="FNAH01000003">
    <property type="protein sequence ID" value="SDE00864.1"/>
    <property type="molecule type" value="Genomic_DNA"/>
</dbReference>
<evidence type="ECO:0000313" key="4">
    <source>
        <dbReference type="Proteomes" id="UP000199344"/>
    </source>
</evidence>
<feature type="transmembrane region" description="Helical" evidence="1">
    <location>
        <begin position="418"/>
        <end position="437"/>
    </location>
</feature>
<feature type="transmembrane region" description="Helical" evidence="1">
    <location>
        <begin position="82"/>
        <end position="104"/>
    </location>
</feature>
<feature type="transmembrane region" description="Helical" evidence="1">
    <location>
        <begin position="331"/>
        <end position="351"/>
    </location>
</feature>
<gene>
    <name evidence="3" type="ORF">SAMN05421538_103233</name>
</gene>
<dbReference type="SUPFAM" id="SSF48317">
    <property type="entry name" value="Acid phosphatase/Vanadium-dependent haloperoxidase"/>
    <property type="match status" value="2"/>
</dbReference>
<keyword evidence="1" id="KW-1133">Transmembrane helix</keyword>
<feature type="transmembrane region" description="Helical" evidence="1">
    <location>
        <begin position="136"/>
        <end position="155"/>
    </location>
</feature>
<dbReference type="AlphaFoldDB" id="A0A1G6ZE21"/>
<feature type="transmembrane region" description="Helical" evidence="1">
    <location>
        <begin position="244"/>
        <end position="267"/>
    </location>
</feature>
<dbReference type="PANTHER" id="PTHR14969:SF13">
    <property type="entry name" value="AT30094P"/>
    <property type="match status" value="1"/>
</dbReference>
<dbReference type="Gene3D" id="1.20.144.10">
    <property type="entry name" value="Phosphatidic acid phosphatase type 2/haloperoxidase"/>
    <property type="match status" value="2"/>
</dbReference>
<feature type="domain" description="Phosphatidic acid phosphatase type 2/haloperoxidase" evidence="2">
    <location>
        <begin position="331"/>
        <end position="458"/>
    </location>
</feature>
<organism evidence="3 4">
    <name type="scientific">Paracoccus isoporae</name>
    <dbReference type="NCBI Taxonomy" id="591205"/>
    <lineage>
        <taxon>Bacteria</taxon>
        <taxon>Pseudomonadati</taxon>
        <taxon>Pseudomonadota</taxon>
        <taxon>Alphaproteobacteria</taxon>
        <taxon>Rhodobacterales</taxon>
        <taxon>Paracoccaceae</taxon>
        <taxon>Paracoccus</taxon>
    </lineage>
</organism>
<accession>A0A1G6ZE21</accession>
<dbReference type="RefSeq" id="WP_090522393.1">
    <property type="nucleotide sequence ID" value="NZ_FNAH01000003.1"/>
</dbReference>
<dbReference type="Proteomes" id="UP000199344">
    <property type="component" value="Unassembled WGS sequence"/>
</dbReference>
<dbReference type="Pfam" id="PF01569">
    <property type="entry name" value="PAP2"/>
    <property type="match status" value="2"/>
</dbReference>
<evidence type="ECO:0000256" key="1">
    <source>
        <dbReference type="SAM" id="Phobius"/>
    </source>
</evidence>
<dbReference type="CDD" id="cd03396">
    <property type="entry name" value="PAP2_like_6"/>
    <property type="match status" value="1"/>
</dbReference>
<feature type="transmembrane region" description="Helical" evidence="1">
    <location>
        <begin position="299"/>
        <end position="319"/>
    </location>
</feature>
<evidence type="ECO:0000259" key="2">
    <source>
        <dbReference type="SMART" id="SM00014"/>
    </source>
</evidence>
<sequence>MTITRTTGSLMFLSLLALSFLLDGAAMRQVAMLPEWVVTIAGEATVIGNSAWLGITLPLIAISAAVTMQSRASEAARGRASLVLKLCVAIFLSVLLSGVAVQILKHGFGRARPEWFGELGAFAWRPYAFDFSFNSFPSGHATTLGAVGFFLLRLFPRQWRLIAAFGVLGGATRIVTQQHYPSDVVAGLGLGLATSWALCRALALRGQLPVLDGRTVAPLAARARLGWRRMTQRRPGTRRPRVDGLYLSLLIGTLIALNAAIMLFLAAPRIDLAVSGLFHDGRAAFPMAQSEALNAVRHVFMRGTQLVALGSLILYLGWLRLGSRLQIPRAVPFYATACFALGPALLVNGVFKSYWGRARPDAVEQFGGMQRFTLPFERADQCLSNCSFPSGEGAGIAMLAILAATLCWPWLRGRKRVMAAGAGLALFGIGLRVAMGRHFLSDSVFSVLLMALTALLIWRICDMGRHRPALRMAAIRHDSDVVRNYLSGPARDGASLSGDARTVTAACWHVLRIAGSQLRALASALDLGSAGLLPPRNRPLRMGSQP</sequence>
<protein>
    <submittedName>
        <fullName evidence="3">PAP2 superfamily protein</fullName>
    </submittedName>
</protein>
<reference evidence="3 4" key="1">
    <citation type="submission" date="2016-10" db="EMBL/GenBank/DDBJ databases">
        <authorList>
            <person name="de Groot N.N."/>
        </authorList>
    </citation>
    <scope>NUCLEOTIDE SEQUENCE [LARGE SCALE GENOMIC DNA]</scope>
    <source>
        <strain evidence="3 4">DSM 22220</strain>
    </source>
</reference>